<accession>A0A9D4ZMW2</accession>
<reference evidence="3" key="1">
    <citation type="submission" date="2021-01" db="EMBL/GenBank/DDBJ databases">
        <title>Adiantum capillus-veneris genome.</title>
        <authorList>
            <person name="Fang Y."/>
            <person name="Liao Q."/>
        </authorList>
    </citation>
    <scope>NUCLEOTIDE SEQUENCE</scope>
    <source>
        <strain evidence="3">H3</strain>
        <tissue evidence="3">Leaf</tissue>
    </source>
</reference>
<dbReference type="InterPro" id="IPR056635">
    <property type="entry name" value="DUF7733"/>
</dbReference>
<keyword evidence="4" id="KW-1185">Reference proteome</keyword>
<evidence type="ECO:0000259" key="2">
    <source>
        <dbReference type="Pfam" id="PF24867"/>
    </source>
</evidence>
<proteinExistence type="predicted"/>
<name>A0A9D4ZMW2_ADICA</name>
<keyword evidence="1" id="KW-1133">Transmembrane helix</keyword>
<evidence type="ECO:0000313" key="4">
    <source>
        <dbReference type="Proteomes" id="UP000886520"/>
    </source>
</evidence>
<dbReference type="AlphaFoldDB" id="A0A9D4ZMW2"/>
<keyword evidence="1" id="KW-0472">Membrane</keyword>
<protein>
    <recommendedName>
        <fullName evidence="2">DUF7733 domain-containing protein</fullName>
    </recommendedName>
</protein>
<gene>
    <name evidence="3" type="ORF">GOP47_0006281</name>
</gene>
<dbReference type="PANTHER" id="PTHR33829">
    <property type="entry name" value="OSJNBA0044M19.10 PROTEIN"/>
    <property type="match status" value="1"/>
</dbReference>
<dbReference type="Pfam" id="PF24867">
    <property type="entry name" value="DUF7733"/>
    <property type="match status" value="1"/>
</dbReference>
<organism evidence="3 4">
    <name type="scientific">Adiantum capillus-veneris</name>
    <name type="common">Maidenhair fern</name>
    <dbReference type="NCBI Taxonomy" id="13818"/>
    <lineage>
        <taxon>Eukaryota</taxon>
        <taxon>Viridiplantae</taxon>
        <taxon>Streptophyta</taxon>
        <taxon>Embryophyta</taxon>
        <taxon>Tracheophyta</taxon>
        <taxon>Polypodiopsida</taxon>
        <taxon>Polypodiidae</taxon>
        <taxon>Polypodiales</taxon>
        <taxon>Pteridineae</taxon>
        <taxon>Pteridaceae</taxon>
        <taxon>Vittarioideae</taxon>
        <taxon>Adiantum</taxon>
    </lineage>
</organism>
<dbReference type="PANTHER" id="PTHR33829:SF2">
    <property type="entry name" value="OS04G0386700 PROTEIN"/>
    <property type="match status" value="1"/>
</dbReference>
<feature type="domain" description="DUF7733" evidence="2">
    <location>
        <begin position="34"/>
        <end position="227"/>
    </location>
</feature>
<dbReference type="OrthoDB" id="1970570at2759"/>
<feature type="transmembrane region" description="Helical" evidence="1">
    <location>
        <begin position="191"/>
        <end position="216"/>
    </location>
</feature>
<evidence type="ECO:0000313" key="3">
    <source>
        <dbReference type="EMBL" id="KAI5078610.1"/>
    </source>
</evidence>
<dbReference type="Proteomes" id="UP000886520">
    <property type="component" value="Chromosome 6"/>
</dbReference>
<sequence>MRNKKLPTMEDSEDEERVSVSTIHEVLGSKRSIELQLLSFMLVFSASGLVPLFDLSFPIFVSIYTFLLAKFVFPCYPMEASRMDVFHGSRAFHMYILVGAFLSFFLPFGFVLGSFSRGEPKAVQAATPHLFLSTAQMVSEIVVSGHTKLSPPCRVILTLLYSSRRLSALTHWMVESFSYGPPQPPKWHDLMWLWFGRGLPMANFLYCNIYMFYFLIPKFLLRAFERHISAKRAYHTSTHDDGNRTSARLALTLEDEKKHVAKDRENALENANKRSNTGLEKEKESFNNEKEALTLVHLKDNKVTGKGIVLTCK</sequence>
<keyword evidence="1" id="KW-0812">Transmembrane</keyword>
<evidence type="ECO:0000256" key="1">
    <source>
        <dbReference type="SAM" id="Phobius"/>
    </source>
</evidence>
<feature type="transmembrane region" description="Helical" evidence="1">
    <location>
        <begin position="92"/>
        <end position="112"/>
    </location>
</feature>
<comment type="caution">
    <text evidence="3">The sequence shown here is derived from an EMBL/GenBank/DDBJ whole genome shotgun (WGS) entry which is preliminary data.</text>
</comment>
<dbReference type="EMBL" id="JABFUD020000006">
    <property type="protein sequence ID" value="KAI5078610.1"/>
    <property type="molecule type" value="Genomic_DNA"/>
</dbReference>